<proteinExistence type="predicted"/>
<dbReference type="KEGG" id="rmr:Rmar_2470"/>
<dbReference type="HOGENOM" id="CLU_038720_1_0_10"/>
<evidence type="ECO:0000313" key="3">
    <source>
        <dbReference type="Proteomes" id="UP000002221"/>
    </source>
</evidence>
<dbReference type="GO" id="GO:0005975">
    <property type="term" value="P:carbohydrate metabolic process"/>
    <property type="evidence" value="ECO:0007669"/>
    <property type="project" value="InterPro"/>
</dbReference>
<dbReference type="STRING" id="518766.Rmar_2470"/>
<dbReference type="RefSeq" id="WP_012844957.1">
    <property type="nucleotide sequence ID" value="NC_013501.1"/>
</dbReference>
<reference evidence="2 3" key="1">
    <citation type="journal article" date="2009" name="Stand. Genomic Sci.">
        <title>Complete genome sequence of Rhodothermus marinus type strain (R-10).</title>
        <authorList>
            <person name="Nolan M."/>
            <person name="Tindall B.J."/>
            <person name="Pomrenke H."/>
            <person name="Lapidus A."/>
            <person name="Copeland A."/>
            <person name="Glavina Del Rio T."/>
            <person name="Lucas S."/>
            <person name="Chen F."/>
            <person name="Tice H."/>
            <person name="Cheng J.F."/>
            <person name="Saunders E."/>
            <person name="Han C."/>
            <person name="Bruce D."/>
            <person name="Goodwin L."/>
            <person name="Chain P."/>
            <person name="Pitluck S."/>
            <person name="Ovchinikova G."/>
            <person name="Pati A."/>
            <person name="Ivanova N."/>
            <person name="Mavromatis K."/>
            <person name="Chen A."/>
            <person name="Palaniappan K."/>
            <person name="Land M."/>
            <person name="Hauser L."/>
            <person name="Chang Y.J."/>
            <person name="Jeffries C.D."/>
            <person name="Brettin T."/>
            <person name="Goker M."/>
            <person name="Bristow J."/>
            <person name="Eisen J.A."/>
            <person name="Markowitz V."/>
            <person name="Hugenholtz P."/>
            <person name="Kyrpides N.C."/>
            <person name="Klenk H.P."/>
            <person name="Detter J.C."/>
        </authorList>
    </citation>
    <scope>NUCLEOTIDE SEQUENCE [LARGE SCALE GENOMIC DNA]</scope>
    <source>
        <strain evidence="3">ATCC 43812 / DSM 4252 / R-10</strain>
    </source>
</reference>
<dbReference type="InterPro" id="IPR052043">
    <property type="entry name" value="PolySaccharide_Degr_Enz"/>
</dbReference>
<sequence>MRWYGRILGIGLGCLLGLIAQAQSPDVRPWSVRMAESAMRQKPLLSERWHYEVGVVLRAFEALWYRTGDARYFEYIRTNIDRFVTPEGAIRTYEKEEYNLDQINTGKLLFLLYEQTGEERYRRAIDTLRDQLRHHPRTSEGGFWHKKIYPYQLWLDGVYMMGPFLVRYGVTFGDAEALDETTHEILLVARYLRDPRTGLYYHGWDEKRQQIWADSITGRSANFWGRGMGWYAMALVDVLDWLPADHPDRPTIIRILQDLAEAVARVQDPVTGLWYQVLDQPAYSGNYLEASASSMFVYALAKGVRKGYLSAKYLEVARRGYRGLVKHLVSVDPDGTVHLNQICAVAGLGGPRQRDGSIEYYLSEPIVSDDPKGVGPFILASLEIEAFEGGALH</sequence>
<dbReference type="AlphaFoldDB" id="D0MF91"/>
<dbReference type="PANTHER" id="PTHR33886:SF8">
    <property type="entry name" value="UNSATURATED RHAMNOGALACTURONAN HYDROLASE (EUROFUNG)"/>
    <property type="match status" value="1"/>
</dbReference>
<dbReference type="Proteomes" id="UP000002221">
    <property type="component" value="Chromosome"/>
</dbReference>
<dbReference type="eggNOG" id="COG4225">
    <property type="taxonomic scope" value="Bacteria"/>
</dbReference>
<dbReference type="InterPro" id="IPR012341">
    <property type="entry name" value="6hp_glycosidase-like_sf"/>
</dbReference>
<dbReference type="GO" id="GO:0016787">
    <property type="term" value="F:hydrolase activity"/>
    <property type="evidence" value="ECO:0007669"/>
    <property type="project" value="UniProtKB-KW"/>
</dbReference>
<dbReference type="InterPro" id="IPR010905">
    <property type="entry name" value="Glyco_hydro_88"/>
</dbReference>
<name>D0MF91_RHOM4</name>
<dbReference type="PANTHER" id="PTHR33886">
    <property type="entry name" value="UNSATURATED RHAMNOGALACTURONAN HYDROLASE (EUROFUNG)"/>
    <property type="match status" value="1"/>
</dbReference>
<dbReference type="CAZy" id="GH105">
    <property type="family name" value="Glycoside Hydrolase Family 105"/>
</dbReference>
<accession>D0MF91</accession>
<protein>
    <submittedName>
        <fullName evidence="2">Glycosyl hydrolase family 88</fullName>
    </submittedName>
</protein>
<organism evidence="2 3">
    <name type="scientific">Rhodothermus marinus (strain ATCC 43812 / DSM 4252 / R-10)</name>
    <name type="common">Rhodothermus obamensis</name>
    <dbReference type="NCBI Taxonomy" id="518766"/>
    <lineage>
        <taxon>Bacteria</taxon>
        <taxon>Pseudomonadati</taxon>
        <taxon>Rhodothermota</taxon>
        <taxon>Rhodothermia</taxon>
        <taxon>Rhodothermales</taxon>
        <taxon>Rhodothermaceae</taxon>
        <taxon>Rhodothermus</taxon>
    </lineage>
</organism>
<dbReference type="InterPro" id="IPR008928">
    <property type="entry name" value="6-hairpin_glycosidase_sf"/>
</dbReference>
<evidence type="ECO:0000256" key="1">
    <source>
        <dbReference type="ARBA" id="ARBA00022801"/>
    </source>
</evidence>
<gene>
    <name evidence="2" type="ordered locus">Rmar_2470</name>
</gene>
<dbReference type="EMBL" id="CP001807">
    <property type="protein sequence ID" value="ACY49347.1"/>
    <property type="molecule type" value="Genomic_DNA"/>
</dbReference>
<dbReference type="SUPFAM" id="SSF48208">
    <property type="entry name" value="Six-hairpin glycosidases"/>
    <property type="match status" value="1"/>
</dbReference>
<keyword evidence="1 2" id="KW-0378">Hydrolase</keyword>
<dbReference type="Pfam" id="PF07470">
    <property type="entry name" value="Glyco_hydro_88"/>
    <property type="match status" value="1"/>
</dbReference>
<keyword evidence="3" id="KW-1185">Reference proteome</keyword>
<evidence type="ECO:0000313" key="2">
    <source>
        <dbReference type="EMBL" id="ACY49347.1"/>
    </source>
</evidence>
<dbReference type="Gene3D" id="1.50.10.10">
    <property type="match status" value="1"/>
</dbReference>